<feature type="compositionally biased region" description="Low complexity" evidence="1">
    <location>
        <begin position="293"/>
        <end position="302"/>
    </location>
</feature>
<keyword evidence="3" id="KW-1185">Reference proteome</keyword>
<feature type="region of interest" description="Disordered" evidence="1">
    <location>
        <begin position="523"/>
        <end position="593"/>
    </location>
</feature>
<feature type="compositionally biased region" description="Basic and acidic residues" evidence="1">
    <location>
        <begin position="534"/>
        <end position="544"/>
    </location>
</feature>
<proteinExistence type="predicted"/>
<organism evidence="4">
    <name type="scientific">Nippostrongylus brasiliensis</name>
    <name type="common">Rat hookworm</name>
    <dbReference type="NCBI Taxonomy" id="27835"/>
    <lineage>
        <taxon>Eukaryota</taxon>
        <taxon>Metazoa</taxon>
        <taxon>Ecdysozoa</taxon>
        <taxon>Nematoda</taxon>
        <taxon>Chromadorea</taxon>
        <taxon>Rhabditida</taxon>
        <taxon>Rhabditina</taxon>
        <taxon>Rhabditomorpha</taxon>
        <taxon>Strongyloidea</taxon>
        <taxon>Heligmosomidae</taxon>
        <taxon>Nippostrongylus</taxon>
    </lineage>
</organism>
<feature type="compositionally biased region" description="Basic residues" evidence="1">
    <location>
        <begin position="570"/>
        <end position="587"/>
    </location>
</feature>
<sequence>MVEEGAVSFHLGITSVLLAIERATLVLFQKVSVLENESSTGTLGMENAGPRSTYEPNVNSDGATEEFDFSLLPAGYYQTAAVHQPQQPQQGSNDDQPKPEEQQIQQPPPEVKNEEDVSQLPPPTPPPSLAPPPLLPPLPGQEATRAEAHSAGSEEAVAKMSRSDNRVITPTVEPRKEYPNEEPAEAPPPRPPQSPPPPPQRAPVAPPPRAAPPPPPPPPRAAPPPRAPVAPKKAAPPPKPPPPPPPPAQAPPPQNASDDMPTAKEIPKDYVFPNSLYLQPPPRKVKKSPASGRQRFAAQRTQRTVEDPVTAASPSAPTPPLAGKPRRTSKRFHASRMAPPTAVPAPPTARVLSNPIVTPVTDQFPTEQNEYWVAPEVIDVKTKLRIGDKTTGDFQDKRILSDPILTPRTDEYPTPTKEEQEQQEKEAAAVPAQKEPPAPAKKKPSMEPIAPIAAPVPKKLPTLEPIVPTAAPVPKKLPTSEPIAPNAAPVPKKLPTLEPIAPNAAPVPKKLPTLEPIVPDAAPVKKKPAMPQSREARKKDRGASKEAASAECVGRTSGETVEADGDQKKNIKSKIKKLKSTLKHPQRKPPQAKSKAVIVSVVLHLFIISMFFQDTYCDTTVVPERSMLMSF</sequence>
<feature type="region of interest" description="Disordered" evidence="1">
    <location>
        <begin position="394"/>
        <end position="447"/>
    </location>
</feature>
<dbReference type="Proteomes" id="UP000271162">
    <property type="component" value="Unassembled WGS sequence"/>
</dbReference>
<protein>
    <submittedName>
        <fullName evidence="4">SH3 domain-containing protein</fullName>
    </submittedName>
</protein>
<reference evidence="4" key="1">
    <citation type="submission" date="2017-02" db="UniProtKB">
        <authorList>
            <consortium name="WormBaseParasite"/>
        </authorList>
    </citation>
    <scope>IDENTIFICATION</scope>
</reference>
<feature type="compositionally biased region" description="Polar residues" evidence="1">
    <location>
        <begin position="84"/>
        <end position="94"/>
    </location>
</feature>
<dbReference type="WBParaSite" id="NBR_0002106001-mRNA-1">
    <property type="protein sequence ID" value="NBR_0002106001-mRNA-1"/>
    <property type="gene ID" value="NBR_0002106001"/>
</dbReference>
<evidence type="ECO:0000313" key="3">
    <source>
        <dbReference type="Proteomes" id="UP000271162"/>
    </source>
</evidence>
<feature type="compositionally biased region" description="Basic and acidic residues" evidence="1">
    <location>
        <begin position="408"/>
        <end position="427"/>
    </location>
</feature>
<evidence type="ECO:0000256" key="1">
    <source>
        <dbReference type="SAM" id="MobiDB-lite"/>
    </source>
</evidence>
<feature type="compositionally biased region" description="Pro residues" evidence="1">
    <location>
        <begin position="120"/>
        <end position="139"/>
    </location>
</feature>
<dbReference type="EMBL" id="UYSL01025859">
    <property type="protein sequence ID" value="VDL84799.1"/>
    <property type="molecule type" value="Genomic_DNA"/>
</dbReference>
<dbReference type="OMA" id="NGAKECK"/>
<feature type="compositionally biased region" description="Pro residues" evidence="1">
    <location>
        <begin position="185"/>
        <end position="254"/>
    </location>
</feature>
<dbReference type="STRING" id="27835.A0A0N4YUY8"/>
<gene>
    <name evidence="2" type="ORF">NBR_LOCUS21061</name>
</gene>
<dbReference type="AlphaFoldDB" id="A0A0N4YUY8"/>
<evidence type="ECO:0000313" key="4">
    <source>
        <dbReference type="WBParaSite" id="NBR_0002106001-mRNA-1"/>
    </source>
</evidence>
<name>A0A0N4YUY8_NIPBR</name>
<feature type="compositionally biased region" description="Basic residues" evidence="1">
    <location>
        <begin position="324"/>
        <end position="334"/>
    </location>
</feature>
<reference evidence="2 3" key="2">
    <citation type="submission" date="2018-11" db="EMBL/GenBank/DDBJ databases">
        <authorList>
            <consortium name="Pathogen Informatics"/>
        </authorList>
    </citation>
    <scope>NUCLEOTIDE SEQUENCE [LARGE SCALE GENOMIC DNA]</scope>
</reference>
<feature type="region of interest" description="Disordered" evidence="1">
    <location>
        <begin position="470"/>
        <end position="496"/>
    </location>
</feature>
<feature type="region of interest" description="Disordered" evidence="1">
    <location>
        <begin position="40"/>
        <end position="63"/>
    </location>
</feature>
<accession>A0A0N4YUY8</accession>
<feature type="region of interest" description="Disordered" evidence="1">
    <location>
        <begin position="82"/>
        <end position="350"/>
    </location>
</feature>
<evidence type="ECO:0000313" key="2">
    <source>
        <dbReference type="EMBL" id="VDL84799.1"/>
    </source>
</evidence>